<accession>A0A2K6KCC6</accession>
<dbReference type="Proteomes" id="UP000233180">
    <property type="component" value="Unassembled WGS sequence"/>
</dbReference>
<evidence type="ECO:0000313" key="2">
    <source>
        <dbReference type="Proteomes" id="UP000233180"/>
    </source>
</evidence>
<sequence length="61" mass="6337">MVVLGMQTEERGLAPSLVAGLPSSTGFNTSSHLLFPATLQGGLTHLPCKWRQGGSTDKPSA</sequence>
<reference evidence="1 2" key="1">
    <citation type="submission" date="2016-06" db="EMBL/GenBank/DDBJ databases">
        <title>Genome of Rhinopithecus bieti.</title>
        <authorList>
            <person name="Wu"/>
            <person name="C.-I. and Zhang"/>
            <person name="Y."/>
        </authorList>
    </citation>
    <scope>NUCLEOTIDE SEQUENCE</scope>
</reference>
<organism evidence="1 2">
    <name type="scientific">Rhinopithecus bieti</name>
    <name type="common">Black snub-nosed monkey</name>
    <name type="synonym">Pygathrix bieti</name>
    <dbReference type="NCBI Taxonomy" id="61621"/>
    <lineage>
        <taxon>Eukaryota</taxon>
        <taxon>Metazoa</taxon>
        <taxon>Chordata</taxon>
        <taxon>Craniata</taxon>
        <taxon>Vertebrata</taxon>
        <taxon>Euteleostomi</taxon>
        <taxon>Mammalia</taxon>
        <taxon>Eutheria</taxon>
        <taxon>Euarchontoglires</taxon>
        <taxon>Primates</taxon>
        <taxon>Haplorrhini</taxon>
        <taxon>Catarrhini</taxon>
        <taxon>Cercopithecidae</taxon>
        <taxon>Colobinae</taxon>
        <taxon>Rhinopithecus</taxon>
    </lineage>
</organism>
<dbReference type="Ensembl" id="ENSRBIT00000032529.1">
    <property type="protein sequence ID" value="ENSRBIP00000008918.1"/>
    <property type="gene ID" value="ENSRBIG00000028342.1"/>
</dbReference>
<evidence type="ECO:0000313" key="1">
    <source>
        <dbReference type="Ensembl" id="ENSRBIP00000008918.1"/>
    </source>
</evidence>
<dbReference type="GeneTree" id="ENSGT00470000042477"/>
<reference evidence="1" key="3">
    <citation type="submission" date="2025-09" db="UniProtKB">
        <authorList>
            <consortium name="Ensembl"/>
        </authorList>
    </citation>
    <scope>IDENTIFICATION</scope>
</reference>
<proteinExistence type="predicted"/>
<dbReference type="AlphaFoldDB" id="A0A2K6KCC6"/>
<reference evidence="1" key="2">
    <citation type="submission" date="2025-08" db="UniProtKB">
        <authorList>
            <consortium name="Ensembl"/>
        </authorList>
    </citation>
    <scope>IDENTIFICATION</scope>
</reference>
<dbReference type="OMA" id="EEGHCIM"/>
<name>A0A2K6KCC6_RHIBE</name>
<keyword evidence="2" id="KW-1185">Reference proteome</keyword>
<protein>
    <submittedName>
        <fullName evidence="1">Uncharacterized protein</fullName>
    </submittedName>
</protein>